<feature type="region of interest" description="Disordered" evidence="12">
    <location>
        <begin position="40"/>
        <end position="61"/>
    </location>
</feature>
<keyword evidence="11" id="KW-0234">DNA repair</keyword>
<dbReference type="EC" id="3.2.2.27" evidence="3"/>
<reference evidence="14 15" key="1">
    <citation type="submission" date="2015-03" db="EMBL/GenBank/DDBJ databases">
        <title>Caedibacter varicaedens, whole genome shotgun sequence.</title>
        <authorList>
            <person name="Suzuki H."/>
            <person name="Dapper A.L."/>
            <person name="Gibson A.K."/>
            <person name="Jackson C."/>
            <person name="Lee H."/>
            <person name="Pejaver V.R."/>
            <person name="Doak T."/>
            <person name="Lynch M."/>
        </authorList>
    </citation>
    <scope>NUCLEOTIDE SEQUENCE [LARGE SCALE GENOMIC DNA]</scope>
</reference>
<evidence type="ECO:0000256" key="6">
    <source>
        <dbReference type="ARBA" id="ARBA00022723"/>
    </source>
</evidence>
<gene>
    <name evidence="14" type="ORF">Cva_01194</name>
</gene>
<evidence type="ECO:0000256" key="10">
    <source>
        <dbReference type="ARBA" id="ARBA00023014"/>
    </source>
</evidence>
<dbReference type="Gene3D" id="3.40.470.10">
    <property type="entry name" value="Uracil-DNA glycosylase-like domain"/>
    <property type="match status" value="1"/>
</dbReference>
<dbReference type="CDD" id="cd10030">
    <property type="entry name" value="UDG-F4_TTUDGA_SPO1dp_like"/>
    <property type="match status" value="1"/>
</dbReference>
<dbReference type="NCBIfam" id="TIGR00758">
    <property type="entry name" value="UDG_fam4"/>
    <property type="match status" value="1"/>
</dbReference>
<protein>
    <recommendedName>
        <fullName evidence="4">Type-4 uracil-DNA glycosylase</fullName>
        <ecNumber evidence="3">3.2.2.27</ecNumber>
    </recommendedName>
</protein>
<evidence type="ECO:0000256" key="1">
    <source>
        <dbReference type="ARBA" id="ARBA00001400"/>
    </source>
</evidence>
<keyword evidence="8" id="KW-0378">Hydrolase</keyword>
<dbReference type="PANTHER" id="PTHR33693">
    <property type="entry name" value="TYPE-5 URACIL-DNA GLYCOSYLASE"/>
    <property type="match status" value="1"/>
</dbReference>
<evidence type="ECO:0000256" key="11">
    <source>
        <dbReference type="ARBA" id="ARBA00023204"/>
    </source>
</evidence>
<name>A0A0K8MDJ6_9PROT</name>
<dbReference type="GO" id="GO:0004844">
    <property type="term" value="F:uracil DNA N-glycosylase activity"/>
    <property type="evidence" value="ECO:0007669"/>
    <property type="project" value="UniProtKB-EC"/>
</dbReference>
<evidence type="ECO:0000256" key="2">
    <source>
        <dbReference type="ARBA" id="ARBA00006521"/>
    </source>
</evidence>
<evidence type="ECO:0000259" key="13">
    <source>
        <dbReference type="SMART" id="SM00986"/>
    </source>
</evidence>
<organism evidence="14 15">
    <name type="scientific">Caedimonas varicaedens</name>
    <dbReference type="NCBI Taxonomy" id="1629334"/>
    <lineage>
        <taxon>Bacteria</taxon>
        <taxon>Pseudomonadati</taxon>
        <taxon>Pseudomonadota</taxon>
        <taxon>Alphaproteobacteria</taxon>
        <taxon>Holosporales</taxon>
        <taxon>Caedimonadaceae</taxon>
        <taxon>Caedimonas</taxon>
    </lineage>
</organism>
<dbReference type="SMART" id="SM00986">
    <property type="entry name" value="UDG"/>
    <property type="match status" value="1"/>
</dbReference>
<evidence type="ECO:0000313" key="14">
    <source>
        <dbReference type="EMBL" id="GAO98532.1"/>
    </source>
</evidence>
<keyword evidence="6" id="KW-0479">Metal-binding</keyword>
<dbReference type="SUPFAM" id="SSF52141">
    <property type="entry name" value="Uracil-DNA glycosylase-like"/>
    <property type="match status" value="1"/>
</dbReference>
<dbReference type="Proteomes" id="UP000036771">
    <property type="component" value="Unassembled WGS sequence"/>
</dbReference>
<comment type="similarity">
    <text evidence="2">Belongs to the uracil-DNA glycosylase (UDG) superfamily. Type 4 (UDGa) family.</text>
</comment>
<evidence type="ECO:0000256" key="9">
    <source>
        <dbReference type="ARBA" id="ARBA00023004"/>
    </source>
</evidence>
<dbReference type="STRING" id="1629334.Cva_01194"/>
<evidence type="ECO:0000256" key="12">
    <source>
        <dbReference type="SAM" id="MobiDB-lite"/>
    </source>
</evidence>
<proteinExistence type="inferred from homology"/>
<dbReference type="AlphaFoldDB" id="A0A0K8MDJ6"/>
<dbReference type="SMART" id="SM00987">
    <property type="entry name" value="UreE_C"/>
    <property type="match status" value="1"/>
</dbReference>
<dbReference type="GO" id="GO:0006281">
    <property type="term" value="P:DNA repair"/>
    <property type="evidence" value="ECO:0007669"/>
    <property type="project" value="UniProtKB-KW"/>
</dbReference>
<evidence type="ECO:0000256" key="4">
    <source>
        <dbReference type="ARBA" id="ARBA00019403"/>
    </source>
</evidence>
<accession>A0A0K8MDJ6</accession>
<keyword evidence="15" id="KW-1185">Reference proteome</keyword>
<dbReference type="Pfam" id="PF03167">
    <property type="entry name" value="UDG"/>
    <property type="match status" value="1"/>
</dbReference>
<dbReference type="InterPro" id="IPR005122">
    <property type="entry name" value="Uracil-DNA_glycosylase-like"/>
</dbReference>
<dbReference type="PANTHER" id="PTHR33693:SF1">
    <property type="entry name" value="TYPE-4 URACIL-DNA GLYCOSYLASE"/>
    <property type="match status" value="1"/>
</dbReference>
<dbReference type="GO" id="GO:0046872">
    <property type="term" value="F:metal ion binding"/>
    <property type="evidence" value="ECO:0007669"/>
    <property type="project" value="UniProtKB-KW"/>
</dbReference>
<dbReference type="InterPro" id="IPR005273">
    <property type="entry name" value="Ura-DNA_glyco_family4"/>
</dbReference>
<comment type="caution">
    <text evidence="14">The sequence shown here is derived from an EMBL/GenBank/DDBJ whole genome shotgun (WGS) entry which is preliminary data.</text>
</comment>
<dbReference type="InterPro" id="IPR036895">
    <property type="entry name" value="Uracil-DNA_glycosylase-like_sf"/>
</dbReference>
<feature type="domain" description="Uracil-DNA glycosylase-like" evidence="13">
    <location>
        <begin position="107"/>
        <end position="259"/>
    </location>
</feature>
<dbReference type="OrthoDB" id="5290748at2"/>
<keyword evidence="9" id="KW-0408">Iron</keyword>
<evidence type="ECO:0000256" key="8">
    <source>
        <dbReference type="ARBA" id="ARBA00022801"/>
    </source>
</evidence>
<evidence type="ECO:0000256" key="5">
    <source>
        <dbReference type="ARBA" id="ARBA00022485"/>
    </source>
</evidence>
<dbReference type="EMBL" id="BBVC01000066">
    <property type="protein sequence ID" value="GAO98532.1"/>
    <property type="molecule type" value="Genomic_DNA"/>
</dbReference>
<dbReference type="GO" id="GO:0051539">
    <property type="term" value="F:4 iron, 4 sulfur cluster binding"/>
    <property type="evidence" value="ECO:0007669"/>
    <property type="project" value="UniProtKB-KW"/>
</dbReference>
<sequence length="277" mass="30754">MSPASRQNVLDLLEFQRELGIDILVSDVPTDKTTFKDELFSMPSKQQSFPENDDDDGAESSRLLSVPQDMQGAYKLAQSSRTLAELRNALEKFEDCPLKKTATHLVFADGNPDASIMVVGEAPGADEDRLGVPFVGVSGQLLDRAFAAIGLDRTKIYISNILPWRPPGNRQPTPHETALFLPFIERHIELVSPEILILVGGTAAKTLLKTNEGIVKLRGKWHAYQSAGLKKPIKTLATFHPAYLLRSPGQKRFVWLDLLSVKAMIDSKNELFKLFTK</sequence>
<evidence type="ECO:0000256" key="3">
    <source>
        <dbReference type="ARBA" id="ARBA00012030"/>
    </source>
</evidence>
<evidence type="ECO:0000256" key="7">
    <source>
        <dbReference type="ARBA" id="ARBA00022763"/>
    </source>
</evidence>
<dbReference type="InterPro" id="IPR051536">
    <property type="entry name" value="UDG_Type-4/5"/>
</dbReference>
<keyword evidence="10" id="KW-0411">Iron-sulfur</keyword>
<keyword evidence="7" id="KW-0227">DNA damage</keyword>
<evidence type="ECO:0000313" key="15">
    <source>
        <dbReference type="Proteomes" id="UP000036771"/>
    </source>
</evidence>
<comment type="catalytic activity">
    <reaction evidence="1">
        <text>Hydrolyzes single-stranded DNA or mismatched double-stranded DNA and polynucleotides, releasing free uracil.</text>
        <dbReference type="EC" id="3.2.2.27"/>
    </reaction>
</comment>
<keyword evidence="5" id="KW-0004">4Fe-4S</keyword>